<evidence type="ECO:0000313" key="3">
    <source>
        <dbReference type="EMBL" id="TFW14758.1"/>
    </source>
</evidence>
<comment type="caution">
    <text evidence="3">The sequence shown here is derived from an EMBL/GenBank/DDBJ whole genome shotgun (WGS) entry which is preliminary data.</text>
</comment>
<evidence type="ECO:0000256" key="1">
    <source>
        <dbReference type="SAM" id="MobiDB-lite"/>
    </source>
</evidence>
<sequence length="258" mass="27255">MERLSYLLFAAALQAVLPARAAEVATITFAEQPLRALRDTSFFTLPRGARPQNGDILETRGSGAQIEGIGATIAAVGPATVIHLKLGGVPELRLLQGWLKVQAGKSPGPAIVSGPLRLTLASGSIILHSESGKTELFVEDGEPAVTETATGKPARQIKVAREQYAIVTAAAPLKALPRPPKDFIAGLPPGFADILVSVPFKGAEPPIRKEGPATFEEAAPWLSDAPALRQLLHNRFYPPPPPKKDAPKAPVNSNIVFP</sequence>
<dbReference type="Proteomes" id="UP000297729">
    <property type="component" value="Unassembled WGS sequence"/>
</dbReference>
<reference evidence="3 4" key="1">
    <citation type="submission" date="2019-03" db="EMBL/GenBank/DDBJ databases">
        <title>Draft Genome Sequence of Duganella callidus sp. nov., a Novel Duganella Species Isolated from Cultivated Soil.</title>
        <authorList>
            <person name="Raths R."/>
            <person name="Peta V."/>
            <person name="Bucking H."/>
        </authorList>
    </citation>
    <scope>NUCLEOTIDE SEQUENCE [LARGE SCALE GENOMIC DNA]</scope>
    <source>
        <strain evidence="3 4">DN04</strain>
    </source>
</reference>
<feature type="chain" id="PRO_5021406282" description="FecR protein domain-containing protein" evidence="2">
    <location>
        <begin position="22"/>
        <end position="258"/>
    </location>
</feature>
<dbReference type="AlphaFoldDB" id="A0A4Y9S5I7"/>
<evidence type="ECO:0000313" key="4">
    <source>
        <dbReference type="Proteomes" id="UP000297729"/>
    </source>
</evidence>
<proteinExistence type="predicted"/>
<feature type="signal peptide" evidence="2">
    <location>
        <begin position="1"/>
        <end position="21"/>
    </location>
</feature>
<dbReference type="OrthoDB" id="8751479at2"/>
<protein>
    <recommendedName>
        <fullName evidence="5">FecR protein domain-containing protein</fullName>
    </recommendedName>
</protein>
<evidence type="ECO:0008006" key="5">
    <source>
        <dbReference type="Google" id="ProtNLM"/>
    </source>
</evidence>
<keyword evidence="4" id="KW-1185">Reference proteome</keyword>
<gene>
    <name evidence="3" type="ORF">E4L98_27480</name>
</gene>
<organism evidence="3 4">
    <name type="scientific">Duganella callida</name>
    <dbReference type="NCBI Taxonomy" id="2561932"/>
    <lineage>
        <taxon>Bacteria</taxon>
        <taxon>Pseudomonadati</taxon>
        <taxon>Pseudomonadota</taxon>
        <taxon>Betaproteobacteria</taxon>
        <taxon>Burkholderiales</taxon>
        <taxon>Oxalobacteraceae</taxon>
        <taxon>Telluria group</taxon>
        <taxon>Duganella</taxon>
    </lineage>
</organism>
<dbReference type="EMBL" id="SPVG01000264">
    <property type="protein sequence ID" value="TFW14758.1"/>
    <property type="molecule type" value="Genomic_DNA"/>
</dbReference>
<name>A0A4Y9S5I7_9BURK</name>
<accession>A0A4Y9S5I7</accession>
<evidence type="ECO:0000256" key="2">
    <source>
        <dbReference type="SAM" id="SignalP"/>
    </source>
</evidence>
<keyword evidence="2" id="KW-0732">Signal</keyword>
<dbReference type="RefSeq" id="WP_135204722.1">
    <property type="nucleotide sequence ID" value="NZ_SPVG01000264.1"/>
</dbReference>
<feature type="region of interest" description="Disordered" evidence="1">
    <location>
        <begin position="233"/>
        <end position="258"/>
    </location>
</feature>